<comment type="caution">
    <text evidence="7">The sequence shown here is derived from an EMBL/GenBank/DDBJ whole genome shotgun (WGS) entry which is preliminary data.</text>
</comment>
<dbReference type="VEuPathDB" id="MicrosporidiaDB:CWI36_0779p0010"/>
<dbReference type="Gene3D" id="2.30.30.60">
    <property type="match status" value="1"/>
</dbReference>
<dbReference type="GO" id="GO:0005509">
    <property type="term" value="F:calcium ion binding"/>
    <property type="evidence" value="ECO:0007669"/>
    <property type="project" value="InterPro"/>
</dbReference>
<dbReference type="GO" id="GO:0016020">
    <property type="term" value="C:membrane"/>
    <property type="evidence" value="ECO:0007669"/>
    <property type="project" value="UniProtKB-SubCell"/>
</dbReference>
<feature type="transmembrane region" description="Helical" evidence="5">
    <location>
        <begin position="169"/>
        <end position="190"/>
    </location>
</feature>
<keyword evidence="2 5" id="KW-0812">Transmembrane</keyword>
<evidence type="ECO:0000256" key="4">
    <source>
        <dbReference type="ARBA" id="ARBA00023136"/>
    </source>
</evidence>
<keyword evidence="8" id="KW-1185">Reference proteome</keyword>
<feature type="transmembrane region" description="Helical" evidence="5">
    <location>
        <begin position="308"/>
        <end position="328"/>
    </location>
</feature>
<dbReference type="GO" id="GO:0006874">
    <property type="term" value="P:intracellular calcium ion homeostasis"/>
    <property type="evidence" value="ECO:0007669"/>
    <property type="project" value="TreeGrafter"/>
</dbReference>
<dbReference type="EMBL" id="PITI01000779">
    <property type="protein sequence ID" value="TBU04323.1"/>
    <property type="molecule type" value="Genomic_DNA"/>
</dbReference>
<keyword evidence="3 5" id="KW-1133">Transmembrane helix</keyword>
<feature type="transmembrane region" description="Helical" evidence="5">
    <location>
        <begin position="119"/>
        <end position="138"/>
    </location>
</feature>
<feature type="domain" description="EF-hand" evidence="6">
    <location>
        <begin position="255"/>
        <end position="290"/>
    </location>
</feature>
<evidence type="ECO:0000256" key="1">
    <source>
        <dbReference type="ARBA" id="ARBA00004370"/>
    </source>
</evidence>
<sequence length="518" mass="60142">MSAKSKAIGKNIEKVFSEELNSTAPIVEDTRPSNIRILISIILSIVSLCGSIFCLHKYKYTNLSAEDGFEYNISILGFYVIFLCCIWFIVDIILMLIALQYLKEDTPGFVAIAILENQFFFKVVFSVLIYSILIKIILRVTSGDISGAEDEQVFENTAFAINEDKFSSFLLSAALFISIFLIERIILQFVNYRIHFMYYRDRIEENEKHIKYLQSLNRLTGVRINRDLTSWAKYVYDCISNGKEFLDVNDFKYYFGNQDGEDMFRMFDIDNSLSVTKDEFVSCYVSLFKEKQKLQSSLNENDECMKKLAIVLTFLAVVIASFLFFVTLGAKSQFTTIFGTLTGFVLPLSFVFGPVLSEMFQSILFIFSVRPFDIGDKITVGGSHYEVREMGLLYTTLTSDSRYHNFPNEKLRKEPVINLRKSMYITETYTKKFDYNSCKEKLDELSNEISKFLKENPKKYKSDFSISDYEILEKDILKVEIRIKLSCPYQDIKAAKERKDFFTLFLHETIIRLGIEYK</sequence>
<evidence type="ECO:0000256" key="5">
    <source>
        <dbReference type="SAM" id="Phobius"/>
    </source>
</evidence>
<dbReference type="PANTHER" id="PTHR31323:SF1">
    <property type="entry name" value="MECHANOSENSITIVE ION CHANNEL PROTEIN"/>
    <property type="match status" value="1"/>
</dbReference>
<dbReference type="InterPro" id="IPR023408">
    <property type="entry name" value="MscS_beta-dom_sf"/>
</dbReference>
<dbReference type="Pfam" id="PF00924">
    <property type="entry name" value="MS_channel_2nd"/>
    <property type="match status" value="1"/>
</dbReference>
<reference evidence="7 8" key="1">
    <citation type="submission" date="2017-12" db="EMBL/GenBank/DDBJ databases">
        <authorList>
            <person name="Pombert J.-F."/>
            <person name="Haag K.L."/>
            <person name="Ebert D."/>
        </authorList>
    </citation>
    <scope>NUCLEOTIDE SEQUENCE [LARGE SCALE GENOMIC DNA]</scope>
    <source>
        <strain evidence="7">BE-OM-2</strain>
    </source>
</reference>
<feature type="transmembrane region" description="Helical" evidence="5">
    <location>
        <begin position="334"/>
        <end position="356"/>
    </location>
</feature>
<feature type="transmembrane region" description="Helical" evidence="5">
    <location>
        <begin position="37"/>
        <end position="58"/>
    </location>
</feature>
<proteinExistence type="predicted"/>
<keyword evidence="4 5" id="KW-0472">Membrane</keyword>
<gene>
    <name evidence="7" type="ORF">CWI36_0779p0010</name>
</gene>
<dbReference type="InterPro" id="IPR006685">
    <property type="entry name" value="MscS_channel_2nd"/>
</dbReference>
<dbReference type="VEuPathDB" id="MicrosporidiaDB:CWI39_2605p0010"/>
<organism evidence="7 8">
    <name type="scientific">Hamiltosporidium magnivora</name>
    <dbReference type="NCBI Taxonomy" id="148818"/>
    <lineage>
        <taxon>Eukaryota</taxon>
        <taxon>Fungi</taxon>
        <taxon>Fungi incertae sedis</taxon>
        <taxon>Microsporidia</taxon>
        <taxon>Dubosqiidae</taxon>
        <taxon>Hamiltosporidium</taxon>
    </lineage>
</organism>
<name>A0A4Q9L996_9MICR</name>
<evidence type="ECO:0000259" key="6">
    <source>
        <dbReference type="PROSITE" id="PS50222"/>
    </source>
</evidence>
<dbReference type="GO" id="GO:0005262">
    <property type="term" value="F:calcium channel activity"/>
    <property type="evidence" value="ECO:0007669"/>
    <property type="project" value="TreeGrafter"/>
</dbReference>
<dbReference type="PANTHER" id="PTHR31323">
    <property type="entry name" value="MECHANOSENSITIVE ION CHANNEL PROTEIN MSY2"/>
    <property type="match status" value="1"/>
</dbReference>
<dbReference type="InterPro" id="IPR010920">
    <property type="entry name" value="LSM_dom_sf"/>
</dbReference>
<dbReference type="InterPro" id="IPR011992">
    <property type="entry name" value="EF-hand-dom_pair"/>
</dbReference>
<dbReference type="Proteomes" id="UP000291404">
    <property type="component" value="Unassembled WGS sequence"/>
</dbReference>
<dbReference type="PROSITE" id="PS50222">
    <property type="entry name" value="EF_HAND_2"/>
    <property type="match status" value="1"/>
</dbReference>
<dbReference type="VEuPathDB" id="MicrosporidiaDB:CWI39_0843p0010"/>
<comment type="subcellular location">
    <subcellularLocation>
        <location evidence="1">Membrane</location>
    </subcellularLocation>
</comment>
<evidence type="ECO:0000313" key="7">
    <source>
        <dbReference type="EMBL" id="TBU04323.1"/>
    </source>
</evidence>
<dbReference type="SUPFAM" id="SSF50182">
    <property type="entry name" value="Sm-like ribonucleoproteins"/>
    <property type="match status" value="1"/>
</dbReference>
<evidence type="ECO:0000256" key="3">
    <source>
        <dbReference type="ARBA" id="ARBA00022989"/>
    </source>
</evidence>
<accession>A0A4Q9L996</accession>
<dbReference type="AlphaFoldDB" id="A0A4Q9L996"/>
<evidence type="ECO:0000256" key="2">
    <source>
        <dbReference type="ARBA" id="ARBA00022692"/>
    </source>
</evidence>
<feature type="transmembrane region" description="Helical" evidence="5">
    <location>
        <begin position="78"/>
        <end position="99"/>
    </location>
</feature>
<evidence type="ECO:0000313" key="8">
    <source>
        <dbReference type="Proteomes" id="UP000291404"/>
    </source>
</evidence>
<protein>
    <submittedName>
        <fullName evidence="7">Putative mechanosensitive ion channel protein</fullName>
    </submittedName>
</protein>
<dbReference type="SUPFAM" id="SSF47473">
    <property type="entry name" value="EF-hand"/>
    <property type="match status" value="1"/>
</dbReference>
<dbReference type="InterPro" id="IPR002048">
    <property type="entry name" value="EF_hand_dom"/>
</dbReference>